<reference evidence="1 2" key="1">
    <citation type="submission" date="2018-05" db="EMBL/GenBank/DDBJ databases">
        <title>The Hungate 1000. A catalogue of reference genomes from the rumen microbiome.</title>
        <authorList>
            <person name="Kelly W."/>
        </authorList>
    </citation>
    <scope>NUCLEOTIDE SEQUENCE [LARGE SCALE GENOMIC DNA]</scope>
    <source>
        <strain evidence="1 2">SAb67</strain>
    </source>
</reference>
<sequence length="355" mass="39925">MAAIVLTGCDSKEQKKLNKQYISTAKSNAVKYIEDKYGFTPEVRSAEQERKYGWINSTPLSTVYVRMNHDGRDFGVYIDGATDNTDGSDNYQSKDIADYFCTAIADITGKPVQLTLKGGMVQTSFDPIENECINMYSESFDTSAPEEFFSRSRCSVLAEYVNTDISSIKKKDLPEYLFSEDNNNEIVLVSYRDKDHVGLYDQSSMLPFHAECRTIISNNGTVHEDYSLGQVGDMSYFIRNENSSAVTVREVVPDNGSEWNDEFFTAETASKAYSFKCGHDCEVNIFFPKSAIDPIAPNTHGIHRELGICRGSGSSRSFDTYDLMDLNDEYEVGSFDLKAGQEAYIVFLHLKNVKK</sequence>
<proteinExistence type="predicted"/>
<organism evidence="1 2">
    <name type="scientific">Ruminococcus flavefaciens</name>
    <dbReference type="NCBI Taxonomy" id="1265"/>
    <lineage>
        <taxon>Bacteria</taxon>
        <taxon>Bacillati</taxon>
        <taxon>Bacillota</taxon>
        <taxon>Clostridia</taxon>
        <taxon>Eubacteriales</taxon>
        <taxon>Oscillospiraceae</taxon>
        <taxon>Ruminococcus</taxon>
    </lineage>
</organism>
<dbReference type="EMBL" id="QGDI01000003">
    <property type="protein sequence ID" value="PWJ14093.1"/>
    <property type="molecule type" value="Genomic_DNA"/>
</dbReference>
<dbReference type="AlphaFoldDB" id="A0A315Y3F1"/>
<accession>A0A315Y3F1</accession>
<comment type="caution">
    <text evidence="1">The sequence shown here is derived from an EMBL/GenBank/DDBJ whole genome shotgun (WGS) entry which is preliminary data.</text>
</comment>
<protein>
    <submittedName>
        <fullName evidence="1">Uncharacterized protein</fullName>
    </submittedName>
</protein>
<evidence type="ECO:0000313" key="1">
    <source>
        <dbReference type="EMBL" id="PWJ14093.1"/>
    </source>
</evidence>
<evidence type="ECO:0000313" key="2">
    <source>
        <dbReference type="Proteomes" id="UP000245720"/>
    </source>
</evidence>
<name>A0A315Y3F1_RUMFL</name>
<gene>
    <name evidence="1" type="ORF">IE37_01025</name>
</gene>
<dbReference type="Proteomes" id="UP000245720">
    <property type="component" value="Unassembled WGS sequence"/>
</dbReference>